<dbReference type="GO" id="GO:0016879">
    <property type="term" value="F:ligase activity, forming carbon-nitrogen bonds"/>
    <property type="evidence" value="ECO:0007669"/>
    <property type="project" value="UniProtKB-UniRule"/>
</dbReference>
<dbReference type="HAMAP" id="MF_01539">
    <property type="entry name" value="TmcAL"/>
    <property type="match status" value="1"/>
</dbReference>
<dbReference type="GO" id="GO:0005737">
    <property type="term" value="C:cytoplasm"/>
    <property type="evidence" value="ECO:0007669"/>
    <property type="project" value="UniProtKB-SubCell"/>
</dbReference>
<proteinExistence type="inferred from homology"/>
<name>A0A9D1YN37_9FIRM</name>
<evidence type="ECO:0000256" key="2">
    <source>
        <dbReference type="HAMAP-Rule" id="MF_01539"/>
    </source>
</evidence>
<feature type="binding site" evidence="2">
    <location>
        <begin position="7"/>
        <end position="20"/>
    </location>
    <ligand>
        <name>ATP</name>
        <dbReference type="ChEBI" id="CHEBI:30616"/>
    </ligand>
</feature>
<keyword evidence="2" id="KW-0820">tRNA-binding</keyword>
<feature type="binding site" evidence="2">
    <location>
        <position position="164"/>
    </location>
    <ligand>
        <name>ATP</name>
        <dbReference type="ChEBI" id="CHEBI:30616"/>
    </ligand>
</feature>
<dbReference type="GO" id="GO:0000049">
    <property type="term" value="F:tRNA binding"/>
    <property type="evidence" value="ECO:0007669"/>
    <property type="project" value="UniProtKB-KW"/>
</dbReference>
<keyword evidence="2" id="KW-0963">Cytoplasm</keyword>
<keyword evidence="2" id="KW-0436">Ligase</keyword>
<keyword evidence="2" id="KW-0067">ATP-binding</keyword>
<dbReference type="EC" id="6.3.4.-" evidence="2"/>
<organism evidence="3 4">
    <name type="scientific">Candidatus Eisenbergiella pullistercoris</name>
    <dbReference type="NCBI Taxonomy" id="2838555"/>
    <lineage>
        <taxon>Bacteria</taxon>
        <taxon>Bacillati</taxon>
        <taxon>Bacillota</taxon>
        <taxon>Clostridia</taxon>
        <taxon>Lachnospirales</taxon>
        <taxon>Lachnospiraceae</taxon>
        <taxon>Eisenbergiella</taxon>
    </lineage>
</organism>
<protein>
    <recommendedName>
        <fullName evidence="2">tRNA(Met) cytidine acetate ligase</fullName>
        <ecNumber evidence="2">6.3.4.-</ecNumber>
    </recommendedName>
</protein>
<comment type="similarity">
    <text evidence="2">Belongs to the TmcAL family.</text>
</comment>
<sequence length="441" mass="48320">MTVTGIIAEYNPLHKGHEYQLAEARRLTGADYVAVVMSGCFTQRGTPAVLDKYERTRMALSCGADLVLELPVRFSCASAEYFASGAVSVLNSLGCVDWLCFGSECGDTEAIRRAASLLAEAETSPEYRQRLRSAQKAGLSFPAARSLALEAFPGLEPSLFSLPNNILGIEYCRALSVRHSSIRPLAISRKGDYHDTRLRESEGTVFSSASAIRAALSQEASGEKLICTEGSSAGKDSSAAAAQKLRRSLPDASFRLLFGRQDGRGILTEEDFSLPLRCRLLQLLEANALPEKAGSLTDFADISPALADKIEKQLYLFSGWKDLCGLLHSRDLPYARASRALCHILLDLRQDGLDQSKAEGFPVYLRMLGFSRRALPLLSEIKKRAASPLLSRLTAAKEQLPETLLPLLTEEIRASHIYQAAVSGRYGTPFLNEYQRQMISF</sequence>
<comment type="subcellular location">
    <subcellularLocation>
        <location evidence="2">Cytoplasm</location>
    </subcellularLocation>
</comment>
<evidence type="ECO:0000313" key="4">
    <source>
        <dbReference type="Proteomes" id="UP000824007"/>
    </source>
</evidence>
<dbReference type="InterPro" id="IPR008513">
    <property type="entry name" value="tRNA(Met)_cyd_acetate_ligase"/>
</dbReference>
<keyword evidence="2" id="KW-0547">Nucleotide-binding</keyword>
<feature type="binding site" evidence="2">
    <location>
        <position position="189"/>
    </location>
    <ligand>
        <name>ATP</name>
        <dbReference type="ChEBI" id="CHEBI:30616"/>
    </ligand>
</feature>
<dbReference type="EMBL" id="DXDD01000022">
    <property type="protein sequence ID" value="HIY59404.1"/>
    <property type="molecule type" value="Genomic_DNA"/>
</dbReference>
<comment type="function">
    <text evidence="2">Catalyzes the formation of N(4)-acetylcytidine (ac(4)C) at the wobble position of elongator tRNA(Met), using acetate and ATP as substrates. First activates an acetate ion to form acetyladenylate (Ac-AMP) and then transfers the acetyl group to tRNA to form ac(4)C34.</text>
</comment>
<reference evidence="3" key="2">
    <citation type="submission" date="2021-04" db="EMBL/GenBank/DDBJ databases">
        <authorList>
            <person name="Gilroy R."/>
        </authorList>
    </citation>
    <scope>NUCLEOTIDE SEQUENCE</scope>
    <source>
        <strain evidence="3">ChiSxjej3B15-24422</strain>
    </source>
</reference>
<accession>A0A9D1YN37</accession>
<keyword evidence="2" id="KW-0694">RNA-binding</keyword>
<comment type="catalytic activity">
    <reaction evidence="2">
        <text>cytidine(34) in elongator tRNA(Met) + acetate + ATP = N(4)-acetylcytidine(34) in elongator tRNA(Met) + AMP + diphosphate</text>
        <dbReference type="Rhea" id="RHEA:58144"/>
        <dbReference type="Rhea" id="RHEA-COMP:10693"/>
        <dbReference type="Rhea" id="RHEA-COMP:10694"/>
        <dbReference type="ChEBI" id="CHEBI:30089"/>
        <dbReference type="ChEBI" id="CHEBI:30616"/>
        <dbReference type="ChEBI" id="CHEBI:33019"/>
        <dbReference type="ChEBI" id="CHEBI:74900"/>
        <dbReference type="ChEBI" id="CHEBI:82748"/>
        <dbReference type="ChEBI" id="CHEBI:456215"/>
    </reaction>
</comment>
<dbReference type="AlphaFoldDB" id="A0A9D1YN37"/>
<dbReference type="Proteomes" id="UP000824007">
    <property type="component" value="Unassembled WGS sequence"/>
</dbReference>
<evidence type="ECO:0000256" key="1">
    <source>
        <dbReference type="ARBA" id="ARBA00022694"/>
    </source>
</evidence>
<keyword evidence="1 2" id="KW-0819">tRNA processing</keyword>
<dbReference type="PANTHER" id="PTHR37825">
    <property type="entry name" value="TRNA(MET) CYTIDINE ACETATE LIGASE"/>
    <property type="match status" value="1"/>
</dbReference>
<evidence type="ECO:0000313" key="3">
    <source>
        <dbReference type="EMBL" id="HIY59404.1"/>
    </source>
</evidence>
<comment type="caution">
    <text evidence="3">The sequence shown here is derived from an EMBL/GenBank/DDBJ whole genome shotgun (WGS) entry which is preliminary data.</text>
</comment>
<dbReference type="InterPro" id="IPR014729">
    <property type="entry name" value="Rossmann-like_a/b/a_fold"/>
</dbReference>
<dbReference type="PANTHER" id="PTHR37825:SF1">
    <property type="entry name" value="TRNA(MET) CYTIDINE ACETATE LIGASE"/>
    <property type="match status" value="1"/>
</dbReference>
<dbReference type="GO" id="GO:0005524">
    <property type="term" value="F:ATP binding"/>
    <property type="evidence" value="ECO:0007669"/>
    <property type="project" value="UniProtKB-KW"/>
</dbReference>
<gene>
    <name evidence="2" type="primary">tmcAL</name>
    <name evidence="3" type="ORF">H9831_01775</name>
</gene>
<dbReference type="Pfam" id="PF05636">
    <property type="entry name" value="HIGH_NTase1"/>
    <property type="match status" value="1"/>
</dbReference>
<comment type="caution">
    <text evidence="2">Lacks conserved residue(s) required for the propagation of feature annotation.</text>
</comment>
<dbReference type="Gene3D" id="3.40.50.620">
    <property type="entry name" value="HUPs"/>
    <property type="match status" value="1"/>
</dbReference>
<reference evidence="3" key="1">
    <citation type="journal article" date="2021" name="PeerJ">
        <title>Extensive microbial diversity within the chicken gut microbiome revealed by metagenomics and culture.</title>
        <authorList>
            <person name="Gilroy R."/>
            <person name="Ravi A."/>
            <person name="Getino M."/>
            <person name="Pursley I."/>
            <person name="Horton D.L."/>
            <person name="Alikhan N.F."/>
            <person name="Baker D."/>
            <person name="Gharbi K."/>
            <person name="Hall N."/>
            <person name="Watson M."/>
            <person name="Adriaenssens E.M."/>
            <person name="Foster-Nyarko E."/>
            <person name="Jarju S."/>
            <person name="Secka A."/>
            <person name="Antonio M."/>
            <person name="Oren A."/>
            <person name="Chaudhuri R.R."/>
            <person name="La Ragione R."/>
            <person name="Hildebrand F."/>
            <person name="Pallen M.J."/>
        </authorList>
    </citation>
    <scope>NUCLEOTIDE SEQUENCE</scope>
    <source>
        <strain evidence="3">ChiSxjej3B15-24422</strain>
    </source>
</reference>
<dbReference type="SUPFAM" id="SSF52374">
    <property type="entry name" value="Nucleotidylyl transferase"/>
    <property type="match status" value="1"/>
</dbReference>
<dbReference type="GO" id="GO:0006400">
    <property type="term" value="P:tRNA modification"/>
    <property type="evidence" value="ECO:0007669"/>
    <property type="project" value="UniProtKB-UniRule"/>
</dbReference>
<feature type="binding site" evidence="2">
    <location>
        <position position="102"/>
    </location>
    <ligand>
        <name>ATP</name>
        <dbReference type="ChEBI" id="CHEBI:30616"/>
    </ligand>
</feature>